<organism evidence="3 4">
    <name type="scientific">Pedobacter albus</name>
    <dbReference type="NCBI Taxonomy" id="3113905"/>
    <lineage>
        <taxon>Bacteria</taxon>
        <taxon>Pseudomonadati</taxon>
        <taxon>Bacteroidota</taxon>
        <taxon>Sphingobacteriia</taxon>
        <taxon>Sphingobacteriales</taxon>
        <taxon>Sphingobacteriaceae</taxon>
        <taxon>Pedobacter</taxon>
    </lineage>
</organism>
<sequence length="422" mass="48295">MRRNYLKVAVVLALSLFSQLCQAQDSLRLTLPQAEKIFLQQNLSLLAQRYNIDMAKAQVIQAKLYNNPNIQFEGNIYNPQQRKAFNIGNPYGQYTVEVTQLITLAGKRNKQVKMAQTNVLLEESRFFDLLRTLQFTLRSNFYQLYFLQQSINGYALQVSYLEKLNTAHQELLAKGVVTLKDAVRIKSLLYTLKAEQTSLQNQVNEINAELQLLLQNKAPLIPVVNQLDVASELKRYSLASLLDTATASRYDLKEAQQSLVYSQQNYALQKAMAVPDVTLGAQFDKRGSFVDNATFFTVGIDLPFFNRNQGNIKSAKVNIDQSKVVLQLQNETLRKEVQSAYLKAINTNQMIQSFDPGFVQELQKLLVSVTNGFQRKDLSLLEFTDFYESYKDNLVQFYQLQNEQMQAVETLQFAVGKTIFNY</sequence>
<dbReference type="PANTHER" id="PTHR30203">
    <property type="entry name" value="OUTER MEMBRANE CATION EFFLUX PROTEIN"/>
    <property type="match status" value="1"/>
</dbReference>
<proteinExistence type="inferred from homology"/>
<comment type="similarity">
    <text evidence="1">Belongs to the outer membrane factor (OMF) (TC 1.B.17) family.</text>
</comment>
<evidence type="ECO:0000256" key="1">
    <source>
        <dbReference type="ARBA" id="ARBA00007613"/>
    </source>
</evidence>
<name>A0ABU7I535_9SPHI</name>
<keyword evidence="4" id="KW-1185">Reference proteome</keyword>
<dbReference type="Proteomes" id="UP001336835">
    <property type="component" value="Unassembled WGS sequence"/>
</dbReference>
<reference evidence="3 4" key="1">
    <citation type="submission" date="2024-01" db="EMBL/GenBank/DDBJ databases">
        <title>Pedobacter sp. nov., isolated from fresh soil.</title>
        <authorList>
            <person name="Le N.T.T."/>
        </authorList>
    </citation>
    <scope>NUCLEOTIDE SEQUENCE [LARGE SCALE GENOMIC DNA]</scope>
    <source>
        <strain evidence="3 4">KR3-3</strain>
    </source>
</reference>
<protein>
    <submittedName>
        <fullName evidence="3">TolC family protein</fullName>
    </submittedName>
</protein>
<comment type="caution">
    <text evidence="3">The sequence shown here is derived from an EMBL/GenBank/DDBJ whole genome shotgun (WGS) entry which is preliminary data.</text>
</comment>
<accession>A0ABU7I535</accession>
<dbReference type="InterPro" id="IPR003423">
    <property type="entry name" value="OMP_efflux"/>
</dbReference>
<feature type="chain" id="PRO_5046276185" evidence="2">
    <location>
        <begin position="24"/>
        <end position="422"/>
    </location>
</feature>
<dbReference type="PANTHER" id="PTHR30203:SF23">
    <property type="entry name" value="OUTER MEMBRANE EFFLUX PROTEIN"/>
    <property type="match status" value="1"/>
</dbReference>
<evidence type="ECO:0000256" key="2">
    <source>
        <dbReference type="SAM" id="SignalP"/>
    </source>
</evidence>
<dbReference type="Pfam" id="PF02321">
    <property type="entry name" value="OEP"/>
    <property type="match status" value="2"/>
</dbReference>
<dbReference type="InterPro" id="IPR010131">
    <property type="entry name" value="MdtP/NodT-like"/>
</dbReference>
<dbReference type="EMBL" id="JAZDQT010000001">
    <property type="protein sequence ID" value="MEE1944466.1"/>
    <property type="molecule type" value="Genomic_DNA"/>
</dbReference>
<dbReference type="Gene3D" id="1.20.1600.10">
    <property type="entry name" value="Outer membrane efflux proteins (OEP)"/>
    <property type="match status" value="1"/>
</dbReference>
<evidence type="ECO:0000313" key="4">
    <source>
        <dbReference type="Proteomes" id="UP001336835"/>
    </source>
</evidence>
<dbReference type="RefSeq" id="WP_330106835.1">
    <property type="nucleotide sequence ID" value="NZ_JAZDQT010000001.1"/>
</dbReference>
<feature type="signal peptide" evidence="2">
    <location>
        <begin position="1"/>
        <end position="23"/>
    </location>
</feature>
<dbReference type="SUPFAM" id="SSF56954">
    <property type="entry name" value="Outer membrane efflux proteins (OEP)"/>
    <property type="match status" value="1"/>
</dbReference>
<gene>
    <name evidence="3" type="ORF">VRU48_05060</name>
</gene>
<evidence type="ECO:0000313" key="3">
    <source>
        <dbReference type="EMBL" id="MEE1944466.1"/>
    </source>
</evidence>
<keyword evidence="2" id="KW-0732">Signal</keyword>